<dbReference type="InterPro" id="IPR015422">
    <property type="entry name" value="PyrdxlP-dep_Trfase_small"/>
</dbReference>
<dbReference type="Pfam" id="PF00155">
    <property type="entry name" value="Aminotran_1_2"/>
    <property type="match status" value="1"/>
</dbReference>
<evidence type="ECO:0000259" key="12">
    <source>
        <dbReference type="Pfam" id="PF00155"/>
    </source>
</evidence>
<comment type="cofactor">
    <cofactor evidence="1 9 10">
        <name>pyridoxal 5'-phosphate</name>
        <dbReference type="ChEBI" id="CHEBI:597326"/>
    </cofactor>
</comment>
<reference evidence="13 14" key="1">
    <citation type="submission" date="2018-08" db="EMBL/GenBank/DDBJ databases">
        <title>Lysobacter weifangensis sp. nov., a new member of the family 'Xanthomonadaceae', isolated from soil in a farmland.</title>
        <authorList>
            <person name="Zhao H."/>
        </authorList>
    </citation>
    <scope>NUCLEOTIDE SEQUENCE [LARGE SCALE GENOMIC DNA]</scope>
    <source>
        <strain evidence="13 14">WF-2</strain>
    </source>
</reference>
<evidence type="ECO:0000256" key="1">
    <source>
        <dbReference type="ARBA" id="ARBA00001933"/>
    </source>
</evidence>
<dbReference type="InterPro" id="IPR004723">
    <property type="entry name" value="AONS_Archaea/Proteobacteria"/>
</dbReference>
<keyword evidence="6 9" id="KW-0093">Biotin biosynthesis</keyword>
<feature type="binding site" evidence="9">
    <location>
        <position position="210"/>
    </location>
    <ligand>
        <name>pyridoxal 5'-phosphate</name>
        <dbReference type="ChEBI" id="CHEBI:597326"/>
    </ligand>
</feature>
<evidence type="ECO:0000256" key="11">
    <source>
        <dbReference type="SAM" id="MobiDB-lite"/>
    </source>
</evidence>
<comment type="function">
    <text evidence="9">Catalyzes the decarboxylative condensation of pimeloyl-[acyl-carrier protein] and L-alanine to produce 8-amino-7-oxononanoate (AON), [acyl-carrier protein], and carbon dioxide.</text>
</comment>
<dbReference type="RefSeq" id="WP_117201826.1">
    <property type="nucleotide sequence ID" value="NZ_JBHTBK010000010.1"/>
</dbReference>
<dbReference type="EC" id="2.3.1.47" evidence="9"/>
<dbReference type="InterPro" id="IPR022834">
    <property type="entry name" value="AONS_Proteobacteria"/>
</dbReference>
<comment type="catalytic activity">
    <reaction evidence="8 9">
        <text>6-carboxyhexanoyl-[ACP] + L-alanine + H(+) = (8S)-8-amino-7-oxononanoate + holo-[ACP] + CO2</text>
        <dbReference type="Rhea" id="RHEA:42288"/>
        <dbReference type="Rhea" id="RHEA-COMP:9685"/>
        <dbReference type="Rhea" id="RHEA-COMP:9955"/>
        <dbReference type="ChEBI" id="CHEBI:15378"/>
        <dbReference type="ChEBI" id="CHEBI:16526"/>
        <dbReference type="ChEBI" id="CHEBI:57972"/>
        <dbReference type="ChEBI" id="CHEBI:64479"/>
        <dbReference type="ChEBI" id="CHEBI:78846"/>
        <dbReference type="ChEBI" id="CHEBI:149468"/>
        <dbReference type="EC" id="2.3.1.47"/>
    </reaction>
</comment>
<name>A0A372DPA8_9GAMM</name>
<dbReference type="InterPro" id="IPR001917">
    <property type="entry name" value="Aminotrans_II_pyridoxalP_BS"/>
</dbReference>
<dbReference type="Gene3D" id="3.90.1150.10">
    <property type="entry name" value="Aspartate Aminotransferase, domain 1"/>
    <property type="match status" value="1"/>
</dbReference>
<dbReference type="PROSITE" id="PS00599">
    <property type="entry name" value="AA_TRANSFER_CLASS_2"/>
    <property type="match status" value="1"/>
</dbReference>
<comment type="caution">
    <text evidence="9">Lacks conserved residue(s) required for the propagation of feature annotation.</text>
</comment>
<dbReference type="InterPro" id="IPR004839">
    <property type="entry name" value="Aminotransferase_I/II_large"/>
</dbReference>
<evidence type="ECO:0000256" key="8">
    <source>
        <dbReference type="ARBA" id="ARBA00047715"/>
    </source>
</evidence>
<evidence type="ECO:0000256" key="9">
    <source>
        <dbReference type="HAMAP-Rule" id="MF_01693"/>
    </source>
</evidence>
<dbReference type="Proteomes" id="UP000262917">
    <property type="component" value="Unassembled WGS sequence"/>
</dbReference>
<dbReference type="SUPFAM" id="SSF53383">
    <property type="entry name" value="PLP-dependent transferases"/>
    <property type="match status" value="1"/>
</dbReference>
<dbReference type="Gene3D" id="3.40.640.10">
    <property type="entry name" value="Type I PLP-dependent aspartate aminotransferase-like (Major domain)"/>
    <property type="match status" value="1"/>
</dbReference>
<feature type="binding site" evidence="9">
    <location>
        <position position="182"/>
    </location>
    <ligand>
        <name>pyridoxal 5'-phosphate</name>
        <dbReference type="ChEBI" id="CHEBI:597326"/>
    </ligand>
</feature>
<dbReference type="PANTHER" id="PTHR13693">
    <property type="entry name" value="CLASS II AMINOTRANSFERASE/8-AMINO-7-OXONONANOATE SYNTHASE"/>
    <property type="match status" value="1"/>
</dbReference>
<evidence type="ECO:0000313" key="13">
    <source>
        <dbReference type="EMBL" id="RFP61400.1"/>
    </source>
</evidence>
<dbReference type="InterPro" id="IPR015421">
    <property type="entry name" value="PyrdxlP-dep_Trfase_major"/>
</dbReference>
<evidence type="ECO:0000256" key="7">
    <source>
        <dbReference type="ARBA" id="ARBA00022898"/>
    </source>
</evidence>
<evidence type="ECO:0000313" key="14">
    <source>
        <dbReference type="Proteomes" id="UP000262917"/>
    </source>
</evidence>
<feature type="modified residue" description="N6-(pyridoxal phosphate)lysine" evidence="9 10">
    <location>
        <position position="242"/>
    </location>
</feature>
<comment type="pathway">
    <text evidence="2 9">Cofactor biosynthesis; biotin biosynthesis.</text>
</comment>
<dbReference type="GO" id="GO:0009102">
    <property type="term" value="P:biotin biosynthetic process"/>
    <property type="evidence" value="ECO:0007669"/>
    <property type="project" value="UniProtKB-UniRule"/>
</dbReference>
<dbReference type="UniPathway" id="UPA00078"/>
<dbReference type="InterPro" id="IPR050087">
    <property type="entry name" value="AON_synthase_class-II"/>
</dbReference>
<evidence type="ECO:0000256" key="5">
    <source>
        <dbReference type="ARBA" id="ARBA00022679"/>
    </source>
</evidence>
<accession>A0A372DPA8</accession>
<feature type="binding site" evidence="9">
    <location>
        <position position="136"/>
    </location>
    <ligand>
        <name>substrate</name>
    </ligand>
</feature>
<dbReference type="GO" id="GO:0030170">
    <property type="term" value="F:pyridoxal phosphate binding"/>
    <property type="evidence" value="ECO:0007669"/>
    <property type="project" value="UniProtKB-UniRule"/>
</dbReference>
<dbReference type="HAMAP" id="MF_01693">
    <property type="entry name" value="BioF_aminotrans_2"/>
    <property type="match status" value="1"/>
</dbReference>
<evidence type="ECO:0000256" key="4">
    <source>
        <dbReference type="ARBA" id="ARBA00011738"/>
    </source>
</evidence>
<evidence type="ECO:0000256" key="6">
    <source>
        <dbReference type="ARBA" id="ARBA00022756"/>
    </source>
</evidence>
<comment type="caution">
    <text evidence="13">The sequence shown here is derived from an EMBL/GenBank/DDBJ whole genome shotgun (WGS) entry which is preliminary data.</text>
</comment>
<sequence>MARPDLHQRVAAARAQREARGRTRTRRSVSRRDGTGCEVDGRWLLDFCGNDYLGLAQHFAVVDALQDTAARDGAGGVASHLVCGHHAAHDALEKEVADWLGTPRALLFGSGFMANLAVLQALLGDGDACVQDRLNHASLIDAARLAGCRLRRYPHADAEGAIRQLRSLPEGAAILATDGVFSMDGDVAPLRQLALVARAQRALLYVDDAHGVGVLGPEGRGSVAAAKLGVAQVPLQLATLGKALGSYGAVVAGDADLIQHLAETARPYLYTTALPPALAAAALAAVKLARKDQWRRDKLQATIAHFRAGAVQRGLSLLPSDSAIQPLQVGDDRVASAMAAALEDRGFWVAAIRPPSVPEGGARLRITLGAGHERLQVDALLEALERARDQVAGHRDGTTVVTPAAARA</sequence>
<feature type="binding site" evidence="9">
    <location>
        <position position="239"/>
    </location>
    <ligand>
        <name>pyridoxal 5'-phosphate</name>
        <dbReference type="ChEBI" id="CHEBI:597326"/>
    </ligand>
</feature>
<proteinExistence type="inferred from homology"/>
<dbReference type="PANTHER" id="PTHR13693:SF100">
    <property type="entry name" value="8-AMINO-7-OXONONANOATE SYNTHASE"/>
    <property type="match status" value="1"/>
</dbReference>
<feature type="region of interest" description="Disordered" evidence="11">
    <location>
        <begin position="14"/>
        <end position="34"/>
    </location>
</feature>
<keyword evidence="5 9" id="KW-0808">Transferase</keyword>
<dbReference type="EMBL" id="QVPD01000003">
    <property type="protein sequence ID" value="RFP61400.1"/>
    <property type="molecule type" value="Genomic_DNA"/>
</dbReference>
<comment type="subunit">
    <text evidence="4 9">Homodimer.</text>
</comment>
<dbReference type="OrthoDB" id="9807157at2"/>
<organism evidence="13 14">
    <name type="scientific">Cognatiluteimonas weifangensis</name>
    <dbReference type="NCBI Taxonomy" id="2303539"/>
    <lineage>
        <taxon>Bacteria</taxon>
        <taxon>Pseudomonadati</taxon>
        <taxon>Pseudomonadota</taxon>
        <taxon>Gammaproteobacteria</taxon>
        <taxon>Lysobacterales</taxon>
        <taxon>Lysobacteraceae</taxon>
        <taxon>Cognatiluteimonas</taxon>
    </lineage>
</organism>
<evidence type="ECO:0000256" key="3">
    <source>
        <dbReference type="ARBA" id="ARBA00010008"/>
    </source>
</evidence>
<dbReference type="AlphaFoldDB" id="A0A372DPA8"/>
<feature type="binding site" evidence="9">
    <location>
        <begin position="111"/>
        <end position="112"/>
    </location>
    <ligand>
        <name>pyridoxal 5'-phosphate</name>
        <dbReference type="ChEBI" id="CHEBI:597326"/>
    </ligand>
</feature>
<evidence type="ECO:0000256" key="10">
    <source>
        <dbReference type="PIRSR" id="PIRSR604723-51"/>
    </source>
</evidence>
<protein>
    <recommendedName>
        <fullName evidence="9">8-amino-7-oxononanoate synthase</fullName>
        <shortName evidence="9">AONS</shortName>
        <ecNumber evidence="9">2.3.1.47</ecNumber>
    </recommendedName>
    <alternativeName>
        <fullName evidence="9">7-keto-8-amino-pelargonic acid synthase</fullName>
        <shortName evidence="9">7-KAP synthase</shortName>
        <shortName evidence="9">KAPA synthase</shortName>
    </alternativeName>
    <alternativeName>
        <fullName evidence="9">8-amino-7-ketopelargonate synthase</fullName>
    </alternativeName>
</protein>
<evidence type="ECO:0000256" key="2">
    <source>
        <dbReference type="ARBA" id="ARBA00004746"/>
    </source>
</evidence>
<dbReference type="InterPro" id="IPR015424">
    <property type="entry name" value="PyrdxlP-dep_Trfase"/>
</dbReference>
<feature type="binding site" evidence="9">
    <location>
        <position position="24"/>
    </location>
    <ligand>
        <name>substrate</name>
    </ligand>
</feature>
<gene>
    <name evidence="9 13" type="primary">bioF</name>
    <name evidence="13" type="ORF">D0Y53_03480</name>
</gene>
<keyword evidence="13" id="KW-0012">Acyltransferase</keyword>
<keyword evidence="14" id="KW-1185">Reference proteome</keyword>
<comment type="similarity">
    <text evidence="3 9">Belongs to the class-II pyridoxal-phosphate-dependent aminotransferase family. BioF subfamily.</text>
</comment>
<feature type="domain" description="Aminotransferase class I/classII large" evidence="12">
    <location>
        <begin position="45"/>
        <end position="384"/>
    </location>
</feature>
<keyword evidence="7 9" id="KW-0663">Pyridoxal phosphate</keyword>
<dbReference type="NCBIfam" id="TIGR00858">
    <property type="entry name" value="bioF"/>
    <property type="match status" value="1"/>
</dbReference>
<dbReference type="GO" id="GO:0008710">
    <property type="term" value="F:8-amino-7-oxononanoate synthase activity"/>
    <property type="evidence" value="ECO:0007669"/>
    <property type="project" value="UniProtKB-UniRule"/>
</dbReference>